<protein>
    <submittedName>
        <fullName evidence="1">Uncharacterized protein</fullName>
    </submittedName>
</protein>
<reference evidence="1" key="1">
    <citation type="submission" date="2020-09" db="EMBL/GenBank/DDBJ databases">
        <title>A novel bacterium of genus Paenibacillus, isolated from South China Sea.</title>
        <authorList>
            <person name="Huang H."/>
            <person name="Mo K."/>
            <person name="Hu Y."/>
        </authorList>
    </citation>
    <scope>NUCLEOTIDE SEQUENCE</scope>
    <source>
        <strain evidence="1">IB182496</strain>
    </source>
</reference>
<name>A0A927GQI1_9BACL</name>
<keyword evidence="2" id="KW-1185">Reference proteome</keyword>
<dbReference type="RefSeq" id="WP_190914107.1">
    <property type="nucleotide sequence ID" value="NZ_JACXIZ010000006.1"/>
</dbReference>
<dbReference type="EMBL" id="JACXIZ010000006">
    <property type="protein sequence ID" value="MBD2843915.1"/>
    <property type="molecule type" value="Genomic_DNA"/>
</dbReference>
<sequence length="97" mass="11368">MSLQLIEAYIPKKHFPKMDEKLQTFELESYWCTEQSEASTFVRMLVKTKDAEEILNYLEQAAKLIDGLEVMLLPVHSFINRKNVESKEDQENEETGQ</sequence>
<dbReference type="Proteomes" id="UP000621560">
    <property type="component" value="Unassembled WGS sequence"/>
</dbReference>
<accession>A0A927GQI1</accession>
<comment type="caution">
    <text evidence="1">The sequence shown here is derived from an EMBL/GenBank/DDBJ whole genome shotgun (WGS) entry which is preliminary data.</text>
</comment>
<organism evidence="1 2">
    <name type="scientific">Paenibacillus sabuli</name>
    <dbReference type="NCBI Taxonomy" id="2772509"/>
    <lineage>
        <taxon>Bacteria</taxon>
        <taxon>Bacillati</taxon>
        <taxon>Bacillota</taxon>
        <taxon>Bacilli</taxon>
        <taxon>Bacillales</taxon>
        <taxon>Paenibacillaceae</taxon>
        <taxon>Paenibacillus</taxon>
    </lineage>
</organism>
<proteinExistence type="predicted"/>
<gene>
    <name evidence="1" type="ORF">IDH44_01810</name>
</gene>
<evidence type="ECO:0000313" key="1">
    <source>
        <dbReference type="EMBL" id="MBD2843915.1"/>
    </source>
</evidence>
<evidence type="ECO:0000313" key="2">
    <source>
        <dbReference type="Proteomes" id="UP000621560"/>
    </source>
</evidence>
<dbReference type="AlphaFoldDB" id="A0A927GQI1"/>